<organism evidence="4 5">
    <name type="scientific">Hungatella hathewayi</name>
    <dbReference type="NCBI Taxonomy" id="154046"/>
    <lineage>
        <taxon>Bacteria</taxon>
        <taxon>Bacillati</taxon>
        <taxon>Bacillota</taxon>
        <taxon>Clostridia</taxon>
        <taxon>Lachnospirales</taxon>
        <taxon>Lachnospiraceae</taxon>
        <taxon>Hungatella</taxon>
    </lineage>
</organism>
<feature type="domain" description="HTH deoR-type" evidence="3">
    <location>
        <begin position="2"/>
        <end position="57"/>
    </location>
</feature>
<gene>
    <name evidence="4" type="ORF">ERS852407_02530</name>
</gene>
<dbReference type="Proteomes" id="UP000095651">
    <property type="component" value="Unassembled WGS sequence"/>
</dbReference>
<dbReference type="PIRSF" id="PIRSF016838">
    <property type="entry name" value="PafC"/>
    <property type="match status" value="1"/>
</dbReference>
<evidence type="ECO:0000313" key="5">
    <source>
        <dbReference type="Proteomes" id="UP000095651"/>
    </source>
</evidence>
<dbReference type="InterPro" id="IPR051534">
    <property type="entry name" value="CBASS_pafABC_assoc_protein"/>
</dbReference>
<dbReference type="PANTHER" id="PTHR34580">
    <property type="match status" value="1"/>
</dbReference>
<proteinExistence type="predicted"/>
<name>A0A174ECE8_9FIRM</name>
<dbReference type="InterPro" id="IPR001034">
    <property type="entry name" value="DeoR_HTH"/>
</dbReference>
<dbReference type="InterPro" id="IPR057727">
    <property type="entry name" value="WCX_dom"/>
</dbReference>
<dbReference type="GO" id="GO:0003700">
    <property type="term" value="F:DNA-binding transcription factor activity"/>
    <property type="evidence" value="ECO:0007669"/>
    <property type="project" value="InterPro"/>
</dbReference>
<dbReference type="AlphaFoldDB" id="A0A174ECE8"/>
<keyword evidence="1" id="KW-0805">Transcription regulation</keyword>
<dbReference type="InterPro" id="IPR036388">
    <property type="entry name" value="WH-like_DNA-bd_sf"/>
</dbReference>
<evidence type="ECO:0000256" key="2">
    <source>
        <dbReference type="ARBA" id="ARBA00023163"/>
    </source>
</evidence>
<dbReference type="PROSITE" id="PS51000">
    <property type="entry name" value="HTH_DEOR_2"/>
    <property type="match status" value="1"/>
</dbReference>
<protein>
    <submittedName>
        <fullName evidence="4">Putative transcriptional regulator</fullName>
    </submittedName>
</protein>
<accession>A0A174ECE8</accession>
<dbReference type="Pfam" id="PF13280">
    <property type="entry name" value="WYL"/>
    <property type="match status" value="1"/>
</dbReference>
<dbReference type="SUPFAM" id="SSF46785">
    <property type="entry name" value="Winged helix' DNA-binding domain"/>
    <property type="match status" value="1"/>
</dbReference>
<dbReference type="InterPro" id="IPR026881">
    <property type="entry name" value="WYL_dom"/>
</dbReference>
<dbReference type="PANTHER" id="PTHR34580:SF1">
    <property type="entry name" value="PROTEIN PAFC"/>
    <property type="match status" value="1"/>
</dbReference>
<dbReference type="InterPro" id="IPR013196">
    <property type="entry name" value="HTH_11"/>
</dbReference>
<dbReference type="InterPro" id="IPR036390">
    <property type="entry name" value="WH_DNA-bd_sf"/>
</dbReference>
<dbReference type="InterPro" id="IPR028349">
    <property type="entry name" value="PafC-like"/>
</dbReference>
<reference evidence="4 5" key="1">
    <citation type="submission" date="2015-09" db="EMBL/GenBank/DDBJ databases">
        <authorList>
            <consortium name="Pathogen Informatics"/>
        </authorList>
    </citation>
    <scope>NUCLEOTIDE SEQUENCE [LARGE SCALE GENOMIC DNA]</scope>
    <source>
        <strain evidence="4 5">2789STDY5608850</strain>
    </source>
</reference>
<evidence type="ECO:0000256" key="1">
    <source>
        <dbReference type="ARBA" id="ARBA00023015"/>
    </source>
</evidence>
<dbReference type="Pfam" id="PF08279">
    <property type="entry name" value="HTH_11"/>
    <property type="match status" value="1"/>
</dbReference>
<keyword evidence="2" id="KW-0804">Transcription</keyword>
<dbReference type="Gene3D" id="1.10.10.10">
    <property type="entry name" value="Winged helix-like DNA-binding domain superfamily/Winged helix DNA-binding domain"/>
    <property type="match status" value="1"/>
</dbReference>
<dbReference type="PROSITE" id="PS52050">
    <property type="entry name" value="WYL"/>
    <property type="match status" value="1"/>
</dbReference>
<evidence type="ECO:0000313" key="4">
    <source>
        <dbReference type="EMBL" id="CUO33560.1"/>
    </source>
</evidence>
<dbReference type="Pfam" id="PF25583">
    <property type="entry name" value="WCX"/>
    <property type="match status" value="1"/>
</dbReference>
<evidence type="ECO:0000259" key="3">
    <source>
        <dbReference type="PROSITE" id="PS51000"/>
    </source>
</evidence>
<sequence length="304" mass="35395">MIESRLFKIIYHLMEKGQATAPELAEKFEVSVRTIYRDIDRISGAGVPVYSVAGRSGGIRLLDRFVLEKSLLSEEEMRDILFGLQSLAAVQNSDMETVLSKLRAAFQMADTSWIEVDVSRWGSDPERERLDFNVLKQAVMARRQIHFKYYGSNGMASERDCHPYRLIYKDKAWYLYAWCLVREDFRLFRLSRIKEIVLTGILFERIPEGTEPDLTRWEKEREPVSVVLRFPKEAASRVYDVFDDRAVTDSDGELTVRAVLPDNEWLYGFLMSFGDKVTVLSPLSLKREVEKRLKSALQHYEEKR</sequence>
<dbReference type="EMBL" id="CYZE01000005">
    <property type="protein sequence ID" value="CUO33560.1"/>
    <property type="molecule type" value="Genomic_DNA"/>
</dbReference>